<dbReference type="InterPro" id="IPR003777">
    <property type="entry name" value="XdhC_CoxI"/>
</dbReference>
<feature type="domain" description="XdhC- CoxI" evidence="1">
    <location>
        <begin position="15"/>
        <end position="78"/>
    </location>
</feature>
<dbReference type="PANTHER" id="PTHR30388">
    <property type="entry name" value="ALDEHYDE OXIDOREDUCTASE MOLYBDENUM COFACTOR ASSEMBLY PROTEIN"/>
    <property type="match status" value="1"/>
</dbReference>
<protein>
    <submittedName>
        <fullName evidence="3">XdhC family protein</fullName>
    </submittedName>
</protein>
<comment type="caution">
    <text evidence="3">The sequence shown here is derived from an EMBL/GenBank/DDBJ whole genome shotgun (WGS) entry which is preliminary data.</text>
</comment>
<proteinExistence type="predicted"/>
<evidence type="ECO:0000313" key="3">
    <source>
        <dbReference type="EMBL" id="MFK9090752.1"/>
    </source>
</evidence>
<evidence type="ECO:0000259" key="1">
    <source>
        <dbReference type="Pfam" id="PF02625"/>
    </source>
</evidence>
<keyword evidence="4" id="KW-1185">Reference proteome</keyword>
<dbReference type="EMBL" id="JBJHQH010000003">
    <property type="protein sequence ID" value="MFK9090752.1"/>
    <property type="molecule type" value="Genomic_DNA"/>
</dbReference>
<evidence type="ECO:0000313" key="4">
    <source>
        <dbReference type="Proteomes" id="UP001623041"/>
    </source>
</evidence>
<dbReference type="Pfam" id="PF13478">
    <property type="entry name" value="XdhC_C"/>
    <property type="match status" value="1"/>
</dbReference>
<reference evidence="3 4" key="1">
    <citation type="submission" date="2024-11" db="EMBL/GenBank/DDBJ databases">
        <authorList>
            <person name="Lucas J.A."/>
        </authorList>
    </citation>
    <scope>NUCLEOTIDE SEQUENCE [LARGE SCALE GENOMIC DNA]</scope>
    <source>
        <strain evidence="3 4">Z 5.4</strain>
    </source>
</reference>
<dbReference type="Gene3D" id="3.40.50.720">
    <property type="entry name" value="NAD(P)-binding Rossmann-like Domain"/>
    <property type="match status" value="1"/>
</dbReference>
<evidence type="ECO:0000259" key="2">
    <source>
        <dbReference type="Pfam" id="PF13478"/>
    </source>
</evidence>
<name>A0ABW8RBC7_9BACI</name>
<accession>A0ABW8RBC7</accession>
<dbReference type="PANTHER" id="PTHR30388:SF6">
    <property type="entry name" value="XANTHINE DEHYDROGENASE SUBUNIT A-RELATED"/>
    <property type="match status" value="1"/>
</dbReference>
<gene>
    <name evidence="3" type="ORF">ACJEBI_04560</name>
</gene>
<dbReference type="InterPro" id="IPR027051">
    <property type="entry name" value="XdhC_Rossmann_dom"/>
</dbReference>
<sequence length="370" mass="40965">MQAIYNEIIRCKSHGLEGVLGTIISTRGSTYQKTGAKCFIAGDGQLTGLVSGGCVEGDLKEIAFEVIESGQPRIVHYNFQDEGDLLWGLGLGCNGKMNILLEPYSPIRDLSKSVQIENWFKLGLSKTIHSITITGAGNPDLIGSKWIVDPETREYNHIPYKEIINDYLSTMDTGLTCSLVQIEGNNGFQVFYDTISPSPRIAIFGAGPDAVPLAQMAQKIKWNVTVLDHRPAFVNQTNFPEADELICYKPGTTPKVRLDENTYVVIMSHHFSQDQIMLKEVLDSDAAYIGLLGPRKRTYQLCDGMDINNHPNLYKIHSPIGLDIGSVTPEEIALSIIAEISMIYRDGTGNKLSKGAFQFPYKEDEQLSRV</sequence>
<dbReference type="Proteomes" id="UP001623041">
    <property type="component" value="Unassembled WGS sequence"/>
</dbReference>
<organism evidence="3 4">
    <name type="scientific">Bacillus salipaludis</name>
    <dbReference type="NCBI Taxonomy" id="2547811"/>
    <lineage>
        <taxon>Bacteria</taxon>
        <taxon>Bacillati</taxon>
        <taxon>Bacillota</taxon>
        <taxon>Bacilli</taxon>
        <taxon>Bacillales</taxon>
        <taxon>Bacillaceae</taxon>
        <taxon>Bacillus</taxon>
    </lineage>
</organism>
<feature type="domain" description="XdhC Rossmann" evidence="2">
    <location>
        <begin position="202"/>
        <end position="340"/>
    </location>
</feature>
<dbReference type="Pfam" id="PF02625">
    <property type="entry name" value="XdhC_CoxI"/>
    <property type="match status" value="1"/>
</dbReference>
<dbReference type="RefSeq" id="WP_406579447.1">
    <property type="nucleotide sequence ID" value="NZ_JBJHQH010000003.1"/>
</dbReference>
<dbReference type="InterPro" id="IPR052698">
    <property type="entry name" value="MoCofactor_Util/Proc"/>
</dbReference>